<evidence type="ECO:0000313" key="1">
    <source>
        <dbReference type="EMBL" id="AWN08600.1"/>
    </source>
</evidence>
<reference evidence="1 2" key="1">
    <citation type="submission" date="2018-04" db="EMBL/GenBank/DDBJ databases">
        <title>Phage therapy in agriculture - a green tech approach to combat plant pathogenic bacteria.</title>
        <authorList>
            <person name="Djurhuus A.M."/>
            <person name="Carstens A.B."/>
            <person name="Hansen L.H."/>
        </authorList>
    </citation>
    <scope>NUCLEOTIDE SEQUENCE [LARGE SCALE GENOMIC DNA]</scope>
</reference>
<dbReference type="RefSeq" id="YP_009802110.1">
    <property type="nucleotide sequence ID" value="NC_047978.1"/>
</dbReference>
<dbReference type="GeneID" id="54992644"/>
<organism evidence="1 2">
    <name type="scientific">Erwinia phage Faunus</name>
    <dbReference type="NCBI Taxonomy" id="2182346"/>
    <lineage>
        <taxon>Viruses</taxon>
        <taxon>Duplodnaviria</taxon>
        <taxon>Heunggongvirae</taxon>
        <taxon>Uroviricota</taxon>
        <taxon>Caudoviricetes</taxon>
        <taxon>Chaseviridae</taxon>
        <taxon>Cleopatravirinae</taxon>
        <taxon>Faunusvirus</taxon>
        <taxon>Faunusvirus faunus</taxon>
    </lineage>
</organism>
<accession>A0A2U8UWM2</accession>
<keyword evidence="2" id="KW-1185">Reference proteome</keyword>
<name>A0A2U8UWM2_9CAUD</name>
<proteinExistence type="predicted"/>
<dbReference type="KEGG" id="vg:54992644"/>
<protein>
    <submittedName>
        <fullName evidence="1">Uncharacterized protein</fullName>
    </submittedName>
</protein>
<dbReference type="EMBL" id="MH191398">
    <property type="protein sequence ID" value="AWN08600.1"/>
    <property type="molecule type" value="Genomic_DNA"/>
</dbReference>
<dbReference type="Proteomes" id="UP000246222">
    <property type="component" value="Segment"/>
</dbReference>
<sequence>MFSKEFTVDGNRYLLQSVCPQGLWNSLCDRVEKHLIRYGHEAAKSQFGSPLVEGKTKFGIGLVTFKLTLNPEGNPFRES</sequence>
<evidence type="ECO:0000313" key="2">
    <source>
        <dbReference type="Proteomes" id="UP000246222"/>
    </source>
</evidence>